<dbReference type="Proteomes" id="UP000184225">
    <property type="component" value="Unassembled WGS sequence"/>
</dbReference>
<gene>
    <name evidence="2" type="ORF">SAMN04488096_101343</name>
</gene>
<evidence type="ECO:0000259" key="1">
    <source>
        <dbReference type="Pfam" id="PF00535"/>
    </source>
</evidence>
<dbReference type="PANTHER" id="PTHR22916:SF3">
    <property type="entry name" value="UDP-GLCNAC:BETAGAL BETA-1,3-N-ACETYLGLUCOSAMINYLTRANSFERASE-LIKE PROTEIN 1"/>
    <property type="match status" value="1"/>
</dbReference>
<dbReference type="GO" id="GO:0016758">
    <property type="term" value="F:hexosyltransferase activity"/>
    <property type="evidence" value="ECO:0007669"/>
    <property type="project" value="UniProtKB-ARBA"/>
</dbReference>
<accession>A0A1M6AN73</accession>
<dbReference type="SUPFAM" id="SSF53448">
    <property type="entry name" value="Nucleotide-diphospho-sugar transferases"/>
    <property type="match status" value="1"/>
</dbReference>
<reference evidence="2 3" key="1">
    <citation type="submission" date="2016-11" db="EMBL/GenBank/DDBJ databases">
        <authorList>
            <person name="Jaros S."/>
            <person name="Januszkiewicz K."/>
            <person name="Wedrychowicz H."/>
        </authorList>
    </citation>
    <scope>NUCLEOTIDE SEQUENCE [LARGE SCALE GENOMIC DNA]</scope>
    <source>
        <strain evidence="2 3">DSM 21425</strain>
    </source>
</reference>
<dbReference type="Gene3D" id="3.90.550.10">
    <property type="entry name" value="Spore Coat Polysaccharide Biosynthesis Protein SpsA, Chain A"/>
    <property type="match status" value="1"/>
</dbReference>
<evidence type="ECO:0000313" key="2">
    <source>
        <dbReference type="EMBL" id="SHI37643.1"/>
    </source>
</evidence>
<dbReference type="RefSeq" id="WP_073147593.1">
    <property type="nucleotide sequence ID" value="NZ_FQYY01000001.1"/>
</dbReference>
<protein>
    <submittedName>
        <fullName evidence="2">Glycosyl transferase family 2</fullName>
    </submittedName>
</protein>
<dbReference type="InterPro" id="IPR029044">
    <property type="entry name" value="Nucleotide-diphossugar_trans"/>
</dbReference>
<name>A0A1M6AN73_9FLAO</name>
<keyword evidence="3" id="KW-1185">Reference proteome</keyword>
<dbReference type="OrthoDB" id="927791at2"/>
<proteinExistence type="predicted"/>
<dbReference type="InterPro" id="IPR001173">
    <property type="entry name" value="Glyco_trans_2-like"/>
</dbReference>
<dbReference type="STRING" id="579105.SAMN04488096_101343"/>
<dbReference type="EMBL" id="FQYY01000001">
    <property type="protein sequence ID" value="SHI37643.1"/>
    <property type="molecule type" value="Genomic_DNA"/>
</dbReference>
<dbReference type="CDD" id="cd00761">
    <property type="entry name" value="Glyco_tranf_GTA_type"/>
    <property type="match status" value="1"/>
</dbReference>
<evidence type="ECO:0000313" key="3">
    <source>
        <dbReference type="Proteomes" id="UP000184225"/>
    </source>
</evidence>
<dbReference type="PANTHER" id="PTHR22916">
    <property type="entry name" value="GLYCOSYLTRANSFERASE"/>
    <property type="match status" value="1"/>
</dbReference>
<feature type="domain" description="Glycosyltransferase 2-like" evidence="1">
    <location>
        <begin position="8"/>
        <end position="182"/>
    </location>
</feature>
<dbReference type="Pfam" id="PF00535">
    <property type="entry name" value="Glycos_transf_2"/>
    <property type="match status" value="1"/>
</dbReference>
<keyword evidence="2" id="KW-0808">Transferase</keyword>
<dbReference type="AlphaFoldDB" id="A0A1M6AN73"/>
<organism evidence="2 3">
    <name type="scientific">Mesonia phycicola</name>
    <dbReference type="NCBI Taxonomy" id="579105"/>
    <lineage>
        <taxon>Bacteria</taxon>
        <taxon>Pseudomonadati</taxon>
        <taxon>Bacteroidota</taxon>
        <taxon>Flavobacteriia</taxon>
        <taxon>Flavobacteriales</taxon>
        <taxon>Flavobacteriaceae</taxon>
        <taxon>Mesonia</taxon>
    </lineage>
</organism>
<sequence>MERHKLISIVVPVYNGEDFIEKAFQNIQKQKLPKEISVEVILVDNKSTDHSFSIMQAIASKESNVIVCKEYTKGAAAARNKGLSLAKGDFIYFYDVDDQLFDDTLSTLSKVLIDYPNCDAVFGKMYKSHQNVEDIDRKMLEETSTVVLKNKPYWGMKWFKDLSSVVGPPAFLYRKEVFKKIGNYEEELLTGQDTALDIKLGMSCEIASINKYVYLYYKYSASTTDHVKKSKSRELMQWPRLTKSHLPFYLEGNANEEFGKILYRKIFTSVGKMIQEEESKSNREKLKKRLDADINPLKTPWLINFFQKLLIIFPNTYLLKIYIYYIVPYSFK</sequence>